<comment type="similarity">
    <text evidence="1">Belongs to the UDP-glycosyltransferase family.</text>
</comment>
<evidence type="ECO:0000313" key="7">
    <source>
        <dbReference type="WBParaSite" id="Minc3s03725g34621"/>
    </source>
</evidence>
<dbReference type="InterPro" id="IPR050271">
    <property type="entry name" value="UDP-glycosyltransferase"/>
</dbReference>
<dbReference type="GO" id="GO:0015020">
    <property type="term" value="F:glucuronosyltransferase activity"/>
    <property type="evidence" value="ECO:0007669"/>
    <property type="project" value="UniProtKB-EC"/>
</dbReference>
<evidence type="ECO:0000256" key="2">
    <source>
        <dbReference type="ARBA" id="ARBA00012544"/>
    </source>
</evidence>
<keyword evidence="4" id="KW-0808">Transferase</keyword>
<proteinExistence type="inferred from homology"/>
<dbReference type="AlphaFoldDB" id="A0A914N5M7"/>
<evidence type="ECO:0000256" key="4">
    <source>
        <dbReference type="ARBA" id="ARBA00022679"/>
    </source>
</evidence>
<accession>A0A914N5M7</accession>
<evidence type="ECO:0000313" key="6">
    <source>
        <dbReference type="Proteomes" id="UP000887563"/>
    </source>
</evidence>
<sequence>MYAGVPLICIPFTGDQFYNASTIEANGVGVYLKLNDIHFMKNLENSLNQILNIDDAGNCNFNSEYSSEAKKKRNEILQNYEHETMEKNFLDKF</sequence>
<evidence type="ECO:0000256" key="3">
    <source>
        <dbReference type="ARBA" id="ARBA00022676"/>
    </source>
</evidence>
<keyword evidence="3" id="KW-0328">Glycosyltransferase</keyword>
<evidence type="ECO:0000256" key="1">
    <source>
        <dbReference type="ARBA" id="ARBA00009995"/>
    </source>
</evidence>
<dbReference type="InterPro" id="IPR002213">
    <property type="entry name" value="UDP_glucos_trans"/>
</dbReference>
<dbReference type="PANTHER" id="PTHR48043">
    <property type="entry name" value="EG:EG0003.4 PROTEIN-RELATED"/>
    <property type="match status" value="1"/>
</dbReference>
<organism evidence="6 7">
    <name type="scientific">Meloidogyne incognita</name>
    <name type="common">Southern root-knot nematode worm</name>
    <name type="synonym">Oxyuris incognita</name>
    <dbReference type="NCBI Taxonomy" id="6306"/>
    <lineage>
        <taxon>Eukaryota</taxon>
        <taxon>Metazoa</taxon>
        <taxon>Ecdysozoa</taxon>
        <taxon>Nematoda</taxon>
        <taxon>Chromadorea</taxon>
        <taxon>Rhabditida</taxon>
        <taxon>Tylenchina</taxon>
        <taxon>Tylenchomorpha</taxon>
        <taxon>Tylenchoidea</taxon>
        <taxon>Meloidogynidae</taxon>
        <taxon>Meloidogyninae</taxon>
        <taxon>Meloidogyne</taxon>
        <taxon>Meloidogyne incognita group</taxon>
    </lineage>
</organism>
<reference evidence="7" key="1">
    <citation type="submission" date="2022-11" db="UniProtKB">
        <authorList>
            <consortium name="WormBaseParasite"/>
        </authorList>
    </citation>
    <scope>IDENTIFICATION</scope>
</reference>
<dbReference type="Gene3D" id="3.40.50.2000">
    <property type="entry name" value="Glycogen Phosphorylase B"/>
    <property type="match status" value="1"/>
</dbReference>
<dbReference type="EC" id="2.4.1.17" evidence="2"/>
<dbReference type="SUPFAM" id="SSF53756">
    <property type="entry name" value="UDP-Glycosyltransferase/glycogen phosphorylase"/>
    <property type="match status" value="1"/>
</dbReference>
<keyword evidence="6" id="KW-1185">Reference proteome</keyword>
<dbReference type="Proteomes" id="UP000887563">
    <property type="component" value="Unplaced"/>
</dbReference>
<comment type="catalytic activity">
    <reaction evidence="5">
        <text>glucuronate acceptor + UDP-alpha-D-glucuronate = acceptor beta-D-glucuronoside + UDP + H(+)</text>
        <dbReference type="Rhea" id="RHEA:21032"/>
        <dbReference type="ChEBI" id="CHEBI:15378"/>
        <dbReference type="ChEBI" id="CHEBI:58052"/>
        <dbReference type="ChEBI" id="CHEBI:58223"/>
        <dbReference type="ChEBI" id="CHEBI:132367"/>
        <dbReference type="ChEBI" id="CHEBI:132368"/>
        <dbReference type="EC" id="2.4.1.17"/>
    </reaction>
</comment>
<protein>
    <recommendedName>
        <fullName evidence="2">glucuronosyltransferase</fullName>
        <ecNumber evidence="2">2.4.1.17</ecNumber>
    </recommendedName>
</protein>
<dbReference type="Pfam" id="PF00201">
    <property type="entry name" value="UDPGT"/>
    <property type="match status" value="1"/>
</dbReference>
<evidence type="ECO:0000256" key="5">
    <source>
        <dbReference type="ARBA" id="ARBA00047475"/>
    </source>
</evidence>
<dbReference type="PANTHER" id="PTHR48043:SF145">
    <property type="entry name" value="FI06409P-RELATED"/>
    <property type="match status" value="1"/>
</dbReference>
<dbReference type="WBParaSite" id="Minc3s03725g34621">
    <property type="protein sequence ID" value="Minc3s03725g34621"/>
    <property type="gene ID" value="Minc3s03725g34621"/>
</dbReference>
<name>A0A914N5M7_MELIC</name>